<keyword evidence="5" id="KW-0539">Nucleus</keyword>
<reference evidence="8 9" key="1">
    <citation type="journal article" date="2018" name="Nat. Ecol. Evol.">
        <title>Shark genomes provide insights into elasmobranch evolution and the origin of vertebrates.</title>
        <authorList>
            <person name="Hara Y"/>
            <person name="Yamaguchi K"/>
            <person name="Onimaru K"/>
            <person name="Kadota M"/>
            <person name="Koyanagi M"/>
            <person name="Keeley SD"/>
            <person name="Tatsumi K"/>
            <person name="Tanaka K"/>
            <person name="Motone F"/>
            <person name="Kageyama Y"/>
            <person name="Nozu R"/>
            <person name="Adachi N"/>
            <person name="Nishimura O"/>
            <person name="Nakagawa R"/>
            <person name="Tanegashima C"/>
            <person name="Kiyatake I"/>
            <person name="Matsumoto R"/>
            <person name="Murakumo K"/>
            <person name="Nishida K"/>
            <person name="Terakita A"/>
            <person name="Kuratani S"/>
            <person name="Sato K"/>
            <person name="Hyodo S Kuraku.S."/>
        </authorList>
    </citation>
    <scope>NUCLEOTIDE SEQUENCE [LARGE SCALE GENOMIC DNA]</scope>
</reference>
<dbReference type="GO" id="GO:0005640">
    <property type="term" value="C:nuclear outer membrane"/>
    <property type="evidence" value="ECO:0007669"/>
    <property type="project" value="UniProtKB-SubCell"/>
</dbReference>
<comment type="similarity">
    <text evidence="1">Belongs to the TMEM53 family.</text>
</comment>
<evidence type="ECO:0000256" key="5">
    <source>
        <dbReference type="ARBA" id="ARBA00023242"/>
    </source>
</evidence>
<sequence>MGDKDLEYTVVFPDPSDSGFKEDPVVILLGWGGCQDKHLSKYSQIYKNQGCIVLRYIAPWQQIFFTGIFSKNLQRTARKLLDLLFDIGIEGHPILFHVFSNAGCMLYRHIVELQCNKTETYFTKLRVVGIIFDSAPGNRNLQGSIQAFNTVLGSSTNVIVKCIAIPIFVLMVLLKVMLYPVTQFVSLPFYDALKVDPSRWPQLFLYSKADKIIYYKDIEAMINTRKMLNIQVQSVDFETSQHVNHFREFPEKYSNFCLNFLKECIQKTPLSRLFDKKNI</sequence>
<evidence type="ECO:0000256" key="4">
    <source>
        <dbReference type="ARBA" id="ARBA00023136"/>
    </source>
</evidence>
<dbReference type="STRING" id="137246.A0A401S574"/>
<keyword evidence="9" id="KW-1185">Reference proteome</keyword>
<evidence type="ECO:0000313" key="9">
    <source>
        <dbReference type="Proteomes" id="UP000287033"/>
    </source>
</evidence>
<feature type="transmembrane region" description="Helical" evidence="7">
    <location>
        <begin position="158"/>
        <end position="178"/>
    </location>
</feature>
<dbReference type="PANTHER" id="PTHR12265:SF30">
    <property type="entry name" value="TRANSMEMBRANE PROTEIN 53"/>
    <property type="match status" value="1"/>
</dbReference>
<protein>
    <recommendedName>
        <fullName evidence="10">Transmembrane protein 53</fullName>
    </recommendedName>
</protein>
<evidence type="ECO:0000313" key="8">
    <source>
        <dbReference type="EMBL" id="GCC25499.1"/>
    </source>
</evidence>
<dbReference type="InterPro" id="IPR029058">
    <property type="entry name" value="AB_hydrolase_fold"/>
</dbReference>
<keyword evidence="3 7" id="KW-1133">Transmembrane helix</keyword>
<proteinExistence type="inferred from homology"/>
<dbReference type="OrthoDB" id="77878at2759"/>
<comment type="subcellular location">
    <subcellularLocation>
        <location evidence="6">Nucleus outer membrane</location>
        <topology evidence="6">Single-pass membrane protein</topology>
    </subcellularLocation>
</comment>
<evidence type="ECO:0000256" key="7">
    <source>
        <dbReference type="SAM" id="Phobius"/>
    </source>
</evidence>
<dbReference type="AlphaFoldDB" id="A0A401S574"/>
<dbReference type="OMA" id="VECLFWR"/>
<evidence type="ECO:0008006" key="10">
    <source>
        <dbReference type="Google" id="ProtNLM"/>
    </source>
</evidence>
<dbReference type="SUPFAM" id="SSF53474">
    <property type="entry name" value="alpha/beta-Hydrolases"/>
    <property type="match status" value="1"/>
</dbReference>
<evidence type="ECO:0000256" key="1">
    <source>
        <dbReference type="ARBA" id="ARBA00007387"/>
    </source>
</evidence>
<dbReference type="Proteomes" id="UP000287033">
    <property type="component" value="Unassembled WGS sequence"/>
</dbReference>
<name>A0A401S574_CHIPU</name>
<keyword evidence="2 7" id="KW-0812">Transmembrane</keyword>
<evidence type="ECO:0000256" key="2">
    <source>
        <dbReference type="ARBA" id="ARBA00022692"/>
    </source>
</evidence>
<organism evidence="8 9">
    <name type="scientific">Chiloscyllium punctatum</name>
    <name type="common">Brownbanded bambooshark</name>
    <name type="synonym">Hemiscyllium punctatum</name>
    <dbReference type="NCBI Taxonomy" id="137246"/>
    <lineage>
        <taxon>Eukaryota</taxon>
        <taxon>Metazoa</taxon>
        <taxon>Chordata</taxon>
        <taxon>Craniata</taxon>
        <taxon>Vertebrata</taxon>
        <taxon>Chondrichthyes</taxon>
        <taxon>Elasmobranchii</taxon>
        <taxon>Galeomorphii</taxon>
        <taxon>Galeoidea</taxon>
        <taxon>Orectolobiformes</taxon>
        <taxon>Hemiscylliidae</taxon>
        <taxon>Chiloscyllium</taxon>
    </lineage>
</organism>
<evidence type="ECO:0000256" key="3">
    <source>
        <dbReference type="ARBA" id="ARBA00022989"/>
    </source>
</evidence>
<comment type="caution">
    <text evidence="8">The sequence shown here is derived from an EMBL/GenBank/DDBJ whole genome shotgun (WGS) entry which is preliminary data.</text>
</comment>
<dbReference type="PANTHER" id="PTHR12265">
    <property type="entry name" value="TRANSMEMBRANE PROTEIN 53"/>
    <property type="match status" value="1"/>
</dbReference>
<dbReference type="EMBL" id="BEZZ01000088">
    <property type="protein sequence ID" value="GCC25499.1"/>
    <property type="molecule type" value="Genomic_DNA"/>
</dbReference>
<dbReference type="Pfam" id="PF05705">
    <property type="entry name" value="DUF829"/>
    <property type="match status" value="1"/>
</dbReference>
<evidence type="ECO:0000256" key="6">
    <source>
        <dbReference type="ARBA" id="ARBA00034303"/>
    </source>
</evidence>
<keyword evidence="4 7" id="KW-0472">Membrane</keyword>
<gene>
    <name evidence="8" type="ORF">chiPu_0003909</name>
</gene>
<accession>A0A401S574</accession>
<dbReference type="PROSITE" id="PS51257">
    <property type="entry name" value="PROKAR_LIPOPROTEIN"/>
    <property type="match status" value="1"/>
</dbReference>
<dbReference type="InterPro" id="IPR008547">
    <property type="entry name" value="DUF829_TMEM53"/>
</dbReference>